<organism evidence="3 4">
    <name type="scientific">Kordia antarctica</name>
    <dbReference type="NCBI Taxonomy" id="1218801"/>
    <lineage>
        <taxon>Bacteria</taxon>
        <taxon>Pseudomonadati</taxon>
        <taxon>Bacteroidota</taxon>
        <taxon>Flavobacteriia</taxon>
        <taxon>Flavobacteriales</taxon>
        <taxon>Flavobacteriaceae</taxon>
        <taxon>Kordia</taxon>
    </lineage>
</organism>
<evidence type="ECO:0000256" key="1">
    <source>
        <dbReference type="ARBA" id="ARBA00038494"/>
    </source>
</evidence>
<dbReference type="AlphaFoldDB" id="A0A7L4ZIH0"/>
<reference evidence="3 4" key="1">
    <citation type="journal article" date="2013" name="Int. J. Syst. Evol. Microbiol.">
        <title>Kordia antarctica sp. nov., isolated from Antarctic seawater.</title>
        <authorList>
            <person name="Baek K."/>
            <person name="Choi A."/>
            <person name="Kang I."/>
            <person name="Lee K."/>
            <person name="Cho J.C."/>
        </authorList>
    </citation>
    <scope>NUCLEOTIDE SEQUENCE [LARGE SCALE GENOMIC DNA]</scope>
    <source>
        <strain evidence="3 4">IMCC3317</strain>
    </source>
</reference>
<comment type="similarity">
    <text evidence="1">Belongs to the glycosyltransferase 2 family. WaaE/KdtX subfamily.</text>
</comment>
<dbReference type="PANTHER" id="PTHR43630">
    <property type="entry name" value="POLY-BETA-1,6-N-ACETYL-D-GLUCOSAMINE SYNTHASE"/>
    <property type="match status" value="1"/>
</dbReference>
<dbReference type="KEGG" id="kan:IMCC3317_16820"/>
<dbReference type="SUPFAM" id="SSF53448">
    <property type="entry name" value="Nucleotide-diphospho-sugar transferases"/>
    <property type="match status" value="1"/>
</dbReference>
<dbReference type="Pfam" id="PF00535">
    <property type="entry name" value="Glycos_transf_2"/>
    <property type="match status" value="1"/>
</dbReference>
<dbReference type="CDD" id="cd02511">
    <property type="entry name" value="Beta4Glucosyltransferase"/>
    <property type="match status" value="1"/>
</dbReference>
<gene>
    <name evidence="3" type="primary">sunS</name>
    <name evidence="3" type="ORF">IMCC3317_16820</name>
</gene>
<dbReference type="InterPro" id="IPR001173">
    <property type="entry name" value="Glyco_trans_2-like"/>
</dbReference>
<dbReference type="GO" id="GO:0016757">
    <property type="term" value="F:glycosyltransferase activity"/>
    <property type="evidence" value="ECO:0007669"/>
    <property type="project" value="UniProtKB-KW"/>
</dbReference>
<evidence type="ECO:0000313" key="3">
    <source>
        <dbReference type="EMBL" id="QHI36320.1"/>
    </source>
</evidence>
<accession>A0A7L4ZIH0</accession>
<dbReference type="PANTHER" id="PTHR43630:SF2">
    <property type="entry name" value="GLYCOSYLTRANSFERASE"/>
    <property type="match status" value="1"/>
</dbReference>
<sequence length="286" mass="33525">MFLSVCILTKNEASNIKSCLDSVKEIADEIIILDSFSTDDTIAIAENYTSKIYFKEWIDDFSFSRNFAISKANGDWILIIDADERFVFETNFIARLKATKTNAFSIIRKEMYRQQHDLKQVKYPVTIIRLFKRETNATFEYPIHERLDDFFTKEGIQVALNQDCYLEHHISLDIEHVHSKQENYLALIANYLQKNPTDDWLTYQKIKTLKYFKKNEQVFDLIKTFKTKNLKIRTATTIILSQLYMESGKLDDAISTLRSLPKPNNSTIVHMLLGDCYFKKKSLFTL</sequence>
<protein>
    <submittedName>
        <fullName evidence="3">SPBc2 prophage-derived glycosyltransferase SunS</fullName>
        <ecNumber evidence="3">2.4.1.-</ecNumber>
    </submittedName>
</protein>
<dbReference type="Proteomes" id="UP000464657">
    <property type="component" value="Chromosome"/>
</dbReference>
<keyword evidence="3" id="KW-0808">Transferase</keyword>
<dbReference type="OrthoDB" id="9815923at2"/>
<dbReference type="RefSeq" id="WP_160129036.1">
    <property type="nucleotide sequence ID" value="NZ_CP019288.1"/>
</dbReference>
<proteinExistence type="inferred from homology"/>
<evidence type="ECO:0000259" key="2">
    <source>
        <dbReference type="Pfam" id="PF00535"/>
    </source>
</evidence>
<keyword evidence="3" id="KW-0328">Glycosyltransferase</keyword>
<keyword evidence="4" id="KW-1185">Reference proteome</keyword>
<dbReference type="EMBL" id="CP019288">
    <property type="protein sequence ID" value="QHI36320.1"/>
    <property type="molecule type" value="Genomic_DNA"/>
</dbReference>
<evidence type="ECO:0000313" key="4">
    <source>
        <dbReference type="Proteomes" id="UP000464657"/>
    </source>
</evidence>
<dbReference type="InterPro" id="IPR029044">
    <property type="entry name" value="Nucleotide-diphossugar_trans"/>
</dbReference>
<name>A0A7L4ZIH0_9FLAO</name>
<feature type="domain" description="Glycosyltransferase 2-like" evidence="2">
    <location>
        <begin position="4"/>
        <end position="88"/>
    </location>
</feature>
<dbReference type="EC" id="2.4.1.-" evidence="3"/>
<dbReference type="Gene3D" id="3.90.550.10">
    <property type="entry name" value="Spore Coat Polysaccharide Biosynthesis Protein SpsA, Chain A"/>
    <property type="match status" value="1"/>
</dbReference>